<keyword evidence="3" id="KW-1133">Transmembrane helix</keyword>
<dbReference type="PANTHER" id="PTHR17920:SF3">
    <property type="entry name" value="TRANSMEMBRANE AND COILED-COIL DOMAIN-CONTAINING PROTEIN 4"/>
    <property type="match status" value="1"/>
</dbReference>
<keyword evidence="6" id="KW-1185">Reference proteome</keyword>
<sequence length="280" mass="29948">MGALAVAGTGVASAGGDGNDTLDAPQDFPGVSTRDHFDITWYGSVELVEGTYSYDYRGDWAKYDDGDELHLFVHGWNSDDSDDDDIDGGYTMGRALAEQSAEETTAVYTWDADKGGGVDQGWYEAQEIAAQNGPKLANFLLDWQANDGRPVKLVAHSLGAQVVASAMKNLRAWGYPDVVDDLVLVGGAADNEACAVDGEYGPGLEYAAESVLNCYKTDDSVLEWAYSLGELNTAVGESGVDGTPPANMTELDVTDVVPDHYSYPELKEDGGCMDVVVQNW</sequence>
<evidence type="ECO:0000256" key="3">
    <source>
        <dbReference type="ARBA" id="ARBA00022989"/>
    </source>
</evidence>
<dbReference type="RefSeq" id="WP_336351462.1">
    <property type="nucleotide sequence ID" value="NZ_JAZAQL010000003.1"/>
</dbReference>
<dbReference type="GO" id="GO:0016020">
    <property type="term" value="C:membrane"/>
    <property type="evidence" value="ECO:0007669"/>
    <property type="project" value="UniProtKB-SubCell"/>
</dbReference>
<evidence type="ECO:0000256" key="2">
    <source>
        <dbReference type="ARBA" id="ARBA00022692"/>
    </source>
</evidence>
<comment type="caution">
    <text evidence="5">The sequence shown here is derived from an EMBL/GenBank/DDBJ whole genome shotgun (WGS) entry which is preliminary data.</text>
</comment>
<dbReference type="EMBL" id="JBHSXN010000003">
    <property type="protein sequence ID" value="MFC6954516.1"/>
    <property type="molecule type" value="Genomic_DNA"/>
</dbReference>
<proteinExistence type="predicted"/>
<dbReference type="SUPFAM" id="SSF53474">
    <property type="entry name" value="alpha/beta-Hydrolases"/>
    <property type="match status" value="1"/>
</dbReference>
<keyword evidence="4" id="KW-0472">Membrane</keyword>
<accession>A0ABD5VHJ1</accession>
<dbReference type="Pfam" id="PF05277">
    <property type="entry name" value="DUF726"/>
    <property type="match status" value="1"/>
</dbReference>
<dbReference type="Gene3D" id="3.40.50.1820">
    <property type="entry name" value="alpha/beta hydrolase"/>
    <property type="match status" value="1"/>
</dbReference>
<dbReference type="PANTHER" id="PTHR17920">
    <property type="entry name" value="TRANSMEMBRANE AND COILED-COIL DOMAIN-CONTAINING PROTEIN 4 TMCO4"/>
    <property type="match status" value="1"/>
</dbReference>
<protein>
    <submittedName>
        <fullName evidence="5">DUF726 domain-containing protein</fullName>
    </submittedName>
</protein>
<name>A0ABD5VHJ1_9EURY</name>
<dbReference type="InterPro" id="IPR007941">
    <property type="entry name" value="DUF726"/>
</dbReference>
<comment type="subcellular location">
    <subcellularLocation>
        <location evidence="1">Membrane</location>
        <topology evidence="1">Multi-pass membrane protein</topology>
    </subcellularLocation>
</comment>
<keyword evidence="2" id="KW-0812">Transmembrane</keyword>
<dbReference type="AlphaFoldDB" id="A0ABD5VHJ1"/>
<reference evidence="5 6" key="1">
    <citation type="journal article" date="2019" name="Int. J. Syst. Evol. Microbiol.">
        <title>The Global Catalogue of Microorganisms (GCM) 10K type strain sequencing project: providing services to taxonomists for standard genome sequencing and annotation.</title>
        <authorList>
            <consortium name="The Broad Institute Genomics Platform"/>
            <consortium name="The Broad Institute Genome Sequencing Center for Infectious Disease"/>
            <person name="Wu L."/>
            <person name="Ma J."/>
        </authorList>
    </citation>
    <scope>NUCLEOTIDE SEQUENCE [LARGE SCALE GENOMIC DNA]</scope>
    <source>
        <strain evidence="5 6">GX26</strain>
    </source>
</reference>
<organism evidence="5 6">
    <name type="scientific">Halorubellus litoreus</name>
    <dbReference type="NCBI Taxonomy" id="755308"/>
    <lineage>
        <taxon>Archaea</taxon>
        <taxon>Methanobacteriati</taxon>
        <taxon>Methanobacteriota</taxon>
        <taxon>Stenosarchaea group</taxon>
        <taxon>Halobacteria</taxon>
        <taxon>Halobacteriales</taxon>
        <taxon>Halorubellaceae</taxon>
        <taxon>Halorubellus</taxon>
    </lineage>
</organism>
<evidence type="ECO:0000256" key="4">
    <source>
        <dbReference type="ARBA" id="ARBA00023136"/>
    </source>
</evidence>
<dbReference type="Proteomes" id="UP001596395">
    <property type="component" value="Unassembled WGS sequence"/>
</dbReference>
<gene>
    <name evidence="5" type="ORF">ACFQGB_16750</name>
</gene>
<evidence type="ECO:0000256" key="1">
    <source>
        <dbReference type="ARBA" id="ARBA00004141"/>
    </source>
</evidence>
<evidence type="ECO:0000313" key="6">
    <source>
        <dbReference type="Proteomes" id="UP001596395"/>
    </source>
</evidence>
<evidence type="ECO:0000313" key="5">
    <source>
        <dbReference type="EMBL" id="MFC6954516.1"/>
    </source>
</evidence>
<dbReference type="InterPro" id="IPR029058">
    <property type="entry name" value="AB_hydrolase_fold"/>
</dbReference>